<feature type="domain" description="DUF1254" evidence="2">
    <location>
        <begin position="68"/>
        <end position="200"/>
    </location>
</feature>
<sequence length="459" mass="50288">MKRRTFLTLSTAAVVLPGLASAEIATPRAAQAALAREAFVYLYPMVENYLSLYQYGIDTTSDQFKAPINQPGNVARVFTPDDTGVVTPNSDTPYTFLVMDLRTEPLVLHLPQIEDTRYYSVQLVDLYSHNAGYLGTRVDGNGGGVFLIAGPDWDGEVPEGVTRVVRMGTQIGFALYRTQLFDPEDITKVVDIQKGYVVQPLSVFAGTKTPPAAAPIDWPAISRDEMATKFWSYGNFLLQFAPPLSWERDMRESFALIGVGAASEWPGRALSAEEIETVAEASKAALGEIAERLQTLTTSNDLFGSPEEMRGRYLDRAMGAMGGLYGNSAVEALYPIYAVDAEGRPLDAAQHDYVMRIPSGQLPPVGAFWSLTMYDAKTRFLVRNPLDRYLINSPMLPGLKVEPNGDILLYLQKDSPGADLESNWLPTPDGPFAAVLRLYLPKQSALDGTWIAPAITARA</sequence>
<dbReference type="Gene3D" id="2.60.40.1610">
    <property type="entry name" value="Domain of unknown function DUF1254"/>
    <property type="match status" value="1"/>
</dbReference>
<dbReference type="Pfam" id="PF06863">
    <property type="entry name" value="DUF1254"/>
    <property type="match status" value="1"/>
</dbReference>
<proteinExistence type="predicted"/>
<evidence type="ECO:0000313" key="3">
    <source>
        <dbReference type="EMBL" id="MPL92851.1"/>
    </source>
</evidence>
<gene>
    <name evidence="3" type="ORF">SDC9_38973</name>
</gene>
<dbReference type="InterPro" id="IPR010679">
    <property type="entry name" value="DUF1254"/>
</dbReference>
<evidence type="ECO:0000259" key="1">
    <source>
        <dbReference type="Pfam" id="PF06742"/>
    </source>
</evidence>
<protein>
    <recommendedName>
        <fullName evidence="4">Cell envelope protein</fullName>
    </recommendedName>
</protein>
<dbReference type="PANTHER" id="PTHR36509:SF2">
    <property type="entry name" value="BLL3101 PROTEIN"/>
    <property type="match status" value="1"/>
</dbReference>
<dbReference type="Gene3D" id="2.60.120.600">
    <property type="entry name" value="Domain of unknown function DUF1214, C-terminal domain"/>
    <property type="match status" value="1"/>
</dbReference>
<dbReference type="SUPFAM" id="SSF160935">
    <property type="entry name" value="VPA0735-like"/>
    <property type="match status" value="1"/>
</dbReference>
<organism evidence="3">
    <name type="scientific">bioreactor metagenome</name>
    <dbReference type="NCBI Taxonomy" id="1076179"/>
    <lineage>
        <taxon>unclassified sequences</taxon>
        <taxon>metagenomes</taxon>
        <taxon>ecological metagenomes</taxon>
    </lineage>
</organism>
<dbReference type="Pfam" id="PF06742">
    <property type="entry name" value="DUF1214"/>
    <property type="match status" value="1"/>
</dbReference>
<dbReference type="InterPro" id="IPR010621">
    <property type="entry name" value="DUF1214"/>
</dbReference>
<feature type="domain" description="DUF1214" evidence="1">
    <location>
        <begin position="331"/>
        <end position="443"/>
    </location>
</feature>
<evidence type="ECO:0008006" key="4">
    <source>
        <dbReference type="Google" id="ProtNLM"/>
    </source>
</evidence>
<dbReference type="InterPro" id="IPR037049">
    <property type="entry name" value="DUF1214_C_sf"/>
</dbReference>
<dbReference type="InterPro" id="IPR006311">
    <property type="entry name" value="TAT_signal"/>
</dbReference>
<dbReference type="AlphaFoldDB" id="A0A644VNB9"/>
<accession>A0A644VNB9</accession>
<name>A0A644VNB9_9ZZZZ</name>
<reference evidence="3" key="1">
    <citation type="submission" date="2019-08" db="EMBL/GenBank/DDBJ databases">
        <authorList>
            <person name="Kucharzyk K."/>
            <person name="Murdoch R.W."/>
            <person name="Higgins S."/>
            <person name="Loffler F."/>
        </authorList>
    </citation>
    <scope>NUCLEOTIDE SEQUENCE</scope>
</reference>
<dbReference type="PANTHER" id="PTHR36509">
    <property type="entry name" value="BLL3101 PROTEIN"/>
    <property type="match status" value="1"/>
</dbReference>
<comment type="caution">
    <text evidence="3">The sequence shown here is derived from an EMBL/GenBank/DDBJ whole genome shotgun (WGS) entry which is preliminary data.</text>
</comment>
<dbReference type="EMBL" id="VSSQ01000372">
    <property type="protein sequence ID" value="MPL92851.1"/>
    <property type="molecule type" value="Genomic_DNA"/>
</dbReference>
<dbReference type="InterPro" id="IPR037050">
    <property type="entry name" value="DUF1254_sf"/>
</dbReference>
<evidence type="ECO:0000259" key="2">
    <source>
        <dbReference type="Pfam" id="PF06863"/>
    </source>
</evidence>
<dbReference type="PROSITE" id="PS51318">
    <property type="entry name" value="TAT"/>
    <property type="match status" value="1"/>
</dbReference>